<accession>F7A592</accession>
<dbReference type="PROSITE" id="PS51054">
    <property type="entry name" value="ORANGE"/>
    <property type="match status" value="1"/>
</dbReference>
<dbReference type="GO" id="GO:0000981">
    <property type="term" value="F:DNA-binding transcription factor activity, RNA polymerase II-specific"/>
    <property type="evidence" value="ECO:0000318"/>
    <property type="project" value="GO_Central"/>
</dbReference>
<evidence type="ECO:0000259" key="8">
    <source>
        <dbReference type="PROSITE" id="PS50888"/>
    </source>
</evidence>
<name>F7A592_CIOIN</name>
<evidence type="ECO:0000256" key="3">
    <source>
        <dbReference type="ARBA" id="ARBA00023015"/>
    </source>
</evidence>
<keyword evidence="3" id="KW-0805">Transcription regulation</keyword>
<dbReference type="SMART" id="SM00353">
    <property type="entry name" value="HLH"/>
    <property type="match status" value="1"/>
</dbReference>
<dbReference type="GO" id="GO:0009952">
    <property type="term" value="P:anterior/posterior pattern specification"/>
    <property type="evidence" value="ECO:0000318"/>
    <property type="project" value="GO_Central"/>
</dbReference>
<dbReference type="Gene3D" id="4.10.280.10">
    <property type="entry name" value="Helix-loop-helix DNA-binding domain"/>
    <property type="match status" value="1"/>
</dbReference>
<evidence type="ECO:0000256" key="6">
    <source>
        <dbReference type="ARBA" id="ARBA00023242"/>
    </source>
</evidence>
<dbReference type="AlphaFoldDB" id="F7A592"/>
<keyword evidence="6" id="KW-0539">Nucleus</keyword>
<feature type="domain" description="BHLH" evidence="8">
    <location>
        <begin position="30"/>
        <end position="87"/>
    </location>
</feature>
<dbReference type="HOGENOM" id="CLU_521706_0_0_1"/>
<dbReference type="GO" id="GO:0006357">
    <property type="term" value="P:regulation of transcription by RNA polymerase II"/>
    <property type="evidence" value="ECO:0000318"/>
    <property type="project" value="GO_Central"/>
</dbReference>
<proteinExistence type="predicted"/>
<dbReference type="InParanoid" id="F7A592"/>
<reference evidence="11" key="1">
    <citation type="journal article" date="2002" name="Science">
        <title>The draft genome of Ciona intestinalis: insights into chordate and vertebrate origins.</title>
        <authorList>
            <person name="Dehal P."/>
            <person name="Satou Y."/>
            <person name="Campbell R.K."/>
            <person name="Chapman J."/>
            <person name="Degnan B."/>
            <person name="De Tomaso A."/>
            <person name="Davidson B."/>
            <person name="Di Gregorio A."/>
            <person name="Gelpke M."/>
            <person name="Goodstein D.M."/>
            <person name="Harafuji N."/>
            <person name="Hastings K.E."/>
            <person name="Ho I."/>
            <person name="Hotta K."/>
            <person name="Huang W."/>
            <person name="Kawashima T."/>
            <person name="Lemaire P."/>
            <person name="Martinez D."/>
            <person name="Meinertzhagen I.A."/>
            <person name="Necula S."/>
            <person name="Nonaka M."/>
            <person name="Putnam N."/>
            <person name="Rash S."/>
            <person name="Saiga H."/>
            <person name="Satake M."/>
            <person name="Terry A."/>
            <person name="Yamada L."/>
            <person name="Wang H.G."/>
            <person name="Awazu S."/>
            <person name="Azumi K."/>
            <person name="Boore J."/>
            <person name="Branno M."/>
            <person name="Chin-Bow S."/>
            <person name="DeSantis R."/>
            <person name="Doyle S."/>
            <person name="Francino P."/>
            <person name="Keys D.N."/>
            <person name="Haga S."/>
            <person name="Hayashi H."/>
            <person name="Hino K."/>
            <person name="Imai K.S."/>
            <person name="Inaba K."/>
            <person name="Kano S."/>
            <person name="Kobayashi K."/>
            <person name="Kobayashi M."/>
            <person name="Lee B.I."/>
            <person name="Makabe K.W."/>
            <person name="Manohar C."/>
            <person name="Matassi G."/>
            <person name="Medina M."/>
            <person name="Mochizuki Y."/>
            <person name="Mount S."/>
            <person name="Morishita T."/>
            <person name="Miura S."/>
            <person name="Nakayama A."/>
            <person name="Nishizaka S."/>
            <person name="Nomoto H."/>
            <person name="Ohta F."/>
            <person name="Oishi K."/>
            <person name="Rigoutsos I."/>
            <person name="Sano M."/>
            <person name="Sasaki A."/>
            <person name="Sasakura Y."/>
            <person name="Shoguchi E."/>
            <person name="Shin-i T."/>
            <person name="Spagnuolo A."/>
            <person name="Stainier D."/>
            <person name="Suzuki M.M."/>
            <person name="Tassy O."/>
            <person name="Takatori N."/>
            <person name="Tokuoka M."/>
            <person name="Yagi K."/>
            <person name="Yoshizaki F."/>
            <person name="Wada S."/>
            <person name="Zhang C."/>
            <person name="Hyatt P.D."/>
            <person name="Larimer F."/>
            <person name="Detter C."/>
            <person name="Doggett N."/>
            <person name="Glavina T."/>
            <person name="Hawkins T."/>
            <person name="Richardson P."/>
            <person name="Lucas S."/>
            <person name="Kohara Y."/>
            <person name="Levine M."/>
            <person name="Satoh N."/>
            <person name="Rokhsar D.S."/>
        </authorList>
    </citation>
    <scope>NUCLEOTIDE SEQUENCE [LARGE SCALE GENOMIC DNA]</scope>
</reference>
<dbReference type="FunFam" id="4.10.280.10:FF:000009">
    <property type="entry name" value="Transcription factor HES-1"/>
    <property type="match status" value="1"/>
</dbReference>
<dbReference type="GO" id="GO:0000978">
    <property type="term" value="F:RNA polymerase II cis-regulatory region sequence-specific DNA binding"/>
    <property type="evidence" value="ECO:0000318"/>
    <property type="project" value="GO_Central"/>
</dbReference>
<evidence type="ECO:0000256" key="5">
    <source>
        <dbReference type="ARBA" id="ARBA00023163"/>
    </source>
</evidence>
<evidence type="ECO:0000259" key="9">
    <source>
        <dbReference type="PROSITE" id="PS51054"/>
    </source>
</evidence>
<dbReference type="SUPFAM" id="SSF158457">
    <property type="entry name" value="Orange domain-like"/>
    <property type="match status" value="1"/>
</dbReference>
<dbReference type="Pfam" id="PF00010">
    <property type="entry name" value="HLH"/>
    <property type="match status" value="1"/>
</dbReference>
<evidence type="ECO:0000256" key="4">
    <source>
        <dbReference type="ARBA" id="ARBA00023125"/>
    </source>
</evidence>
<dbReference type="GO" id="GO:0050767">
    <property type="term" value="P:regulation of neurogenesis"/>
    <property type="evidence" value="ECO:0000318"/>
    <property type="project" value="GO_Central"/>
</dbReference>
<keyword evidence="4" id="KW-0238">DNA-binding</keyword>
<evidence type="ECO:0008006" key="12">
    <source>
        <dbReference type="Google" id="ProtNLM"/>
    </source>
</evidence>
<dbReference type="GO" id="GO:0046983">
    <property type="term" value="F:protein dimerization activity"/>
    <property type="evidence" value="ECO:0007669"/>
    <property type="project" value="InterPro"/>
</dbReference>
<dbReference type="STRING" id="7719.ENSCINP00000008110"/>
<feature type="region of interest" description="Disordered" evidence="7">
    <location>
        <begin position="502"/>
        <end position="522"/>
    </location>
</feature>
<evidence type="ECO:0000313" key="10">
    <source>
        <dbReference type="Ensembl" id="ENSCINP00000008110.3"/>
    </source>
</evidence>
<dbReference type="Gene3D" id="6.10.250.980">
    <property type="match status" value="1"/>
</dbReference>
<keyword evidence="11" id="KW-1185">Reference proteome</keyword>
<dbReference type="GeneTree" id="ENSGT00940000163056"/>
<dbReference type="SUPFAM" id="SSF47459">
    <property type="entry name" value="HLH, helix-loop-helix DNA-binding domain"/>
    <property type="match status" value="1"/>
</dbReference>
<dbReference type="PANTHER" id="PTHR10985">
    <property type="entry name" value="BASIC HELIX-LOOP-HELIX TRANSCRIPTION FACTOR, HES-RELATED"/>
    <property type="match status" value="1"/>
</dbReference>
<dbReference type="InterPro" id="IPR003650">
    <property type="entry name" value="Orange_dom"/>
</dbReference>
<dbReference type="InterPro" id="IPR036638">
    <property type="entry name" value="HLH_DNA-bd_sf"/>
</dbReference>
<keyword evidence="2" id="KW-0678">Repressor</keyword>
<keyword evidence="5" id="KW-0804">Transcription</keyword>
<dbReference type="PROSITE" id="PS50888">
    <property type="entry name" value="BHLH"/>
    <property type="match status" value="1"/>
</dbReference>
<feature type="domain" description="Orange" evidence="9">
    <location>
        <begin position="106"/>
        <end position="139"/>
    </location>
</feature>
<dbReference type="SMART" id="SM00511">
    <property type="entry name" value="ORANGE"/>
    <property type="match status" value="1"/>
</dbReference>
<organism evidence="10 11">
    <name type="scientific">Ciona intestinalis</name>
    <name type="common">Transparent sea squirt</name>
    <name type="synonym">Ascidia intestinalis</name>
    <dbReference type="NCBI Taxonomy" id="7719"/>
    <lineage>
        <taxon>Eukaryota</taxon>
        <taxon>Metazoa</taxon>
        <taxon>Chordata</taxon>
        <taxon>Tunicata</taxon>
        <taxon>Ascidiacea</taxon>
        <taxon>Phlebobranchia</taxon>
        <taxon>Cionidae</taxon>
        <taxon>Ciona</taxon>
    </lineage>
</organism>
<dbReference type="CDD" id="cd18913">
    <property type="entry name" value="bHLH-O_hairy_like"/>
    <property type="match status" value="1"/>
</dbReference>
<evidence type="ECO:0000256" key="1">
    <source>
        <dbReference type="ARBA" id="ARBA00004123"/>
    </source>
</evidence>
<dbReference type="GO" id="GO:0005634">
    <property type="term" value="C:nucleus"/>
    <property type="evidence" value="ECO:0000318"/>
    <property type="project" value="GO_Central"/>
</dbReference>
<reference evidence="10" key="3">
    <citation type="submission" date="2025-09" db="UniProtKB">
        <authorList>
            <consortium name="Ensembl"/>
        </authorList>
    </citation>
    <scope>IDENTIFICATION</scope>
</reference>
<evidence type="ECO:0000256" key="2">
    <source>
        <dbReference type="ARBA" id="ARBA00022491"/>
    </source>
</evidence>
<dbReference type="Pfam" id="PF07527">
    <property type="entry name" value="Hairy_orange"/>
    <property type="match status" value="1"/>
</dbReference>
<sequence>MCDVMQLEIMSSSDETQVGDVDLGGTYIERQKSSKPIMEKRRRARINSSLNELKSILLEALKKDSTRHSKLEKADILEMTVKYLKNVERQRLSVSLSIDPAEINQYKAGFNECRNEVMRFLSTCEGVTVDVRTRLLNHLATCLHSIQKQQSNIFDESVADFGLSQHSNQPASILSNGQAIQVQFSDSTVPVALGSLNTGFSPIIAPKPSVLKRVISGREQPLAIVRTLPNYVATPVVLQDSIQLTSQIGGISSANIAFLLPPSLENANTSSMNNAKNEVNDTLTTEGQAAEKILSSPTFEPSLGMKVNSKLSDDETVSNKTSTREFFTPRDKTSTKSSRIYKLNKDNVSSTCSNTMKIVPNQDIETMTGLALNKRRNKRDKNVKQEGNQVQCVPADSTESKKIRHCHKTHNDDVTEEDFRFTKKMKLKDYCLPTDETRQNNDCISQLKNLTQANTANEATINKSCHIHCNSNFTLQNKTQEPTQTMVFCSSGVSKPDFKSMAVTKQKGGPWRPWSETDLVGD</sequence>
<protein>
    <recommendedName>
        <fullName evidence="12">Transcription factor protein</fullName>
    </recommendedName>
</protein>
<evidence type="ECO:0000256" key="7">
    <source>
        <dbReference type="SAM" id="MobiDB-lite"/>
    </source>
</evidence>
<reference evidence="10" key="2">
    <citation type="submission" date="2025-08" db="UniProtKB">
        <authorList>
            <consortium name="Ensembl"/>
        </authorList>
    </citation>
    <scope>IDENTIFICATION</scope>
</reference>
<evidence type="ECO:0000313" key="11">
    <source>
        <dbReference type="Proteomes" id="UP000008144"/>
    </source>
</evidence>
<dbReference type="Ensembl" id="ENSCINT00000008110.3">
    <property type="protein sequence ID" value="ENSCINP00000008110.3"/>
    <property type="gene ID" value="ENSCING00000003929.3"/>
</dbReference>
<dbReference type="InterPro" id="IPR050370">
    <property type="entry name" value="HES_HEY"/>
</dbReference>
<dbReference type="Proteomes" id="UP000008144">
    <property type="component" value="Unassembled WGS sequence"/>
</dbReference>
<dbReference type="InterPro" id="IPR011598">
    <property type="entry name" value="bHLH_dom"/>
</dbReference>
<comment type="subcellular location">
    <subcellularLocation>
        <location evidence="1">Nucleus</location>
    </subcellularLocation>
</comment>